<protein>
    <submittedName>
        <fullName evidence="1">Unannotated protein</fullName>
    </submittedName>
</protein>
<proteinExistence type="predicted"/>
<organism evidence="1">
    <name type="scientific">freshwater metagenome</name>
    <dbReference type="NCBI Taxonomy" id="449393"/>
    <lineage>
        <taxon>unclassified sequences</taxon>
        <taxon>metagenomes</taxon>
        <taxon>ecological metagenomes</taxon>
    </lineage>
</organism>
<reference evidence="1" key="1">
    <citation type="submission" date="2020-05" db="EMBL/GenBank/DDBJ databases">
        <authorList>
            <person name="Chiriac C."/>
            <person name="Salcher M."/>
            <person name="Ghai R."/>
            <person name="Kavagutti S V."/>
        </authorList>
    </citation>
    <scope>NUCLEOTIDE SEQUENCE</scope>
</reference>
<name>A0A6J6HTH9_9ZZZZ</name>
<accession>A0A6J6HTH9</accession>
<sequence>MEAINKTLTHVLVDHGVACDVEFPLGLLGSGGQFAIQKKVCNFEIRRAFSKLLDGVAAVTKDAVVTIEVGDSRGARCGGQVRRVVHEKAGVQFA</sequence>
<dbReference type="AlphaFoldDB" id="A0A6J6HTH9"/>
<dbReference type="EMBL" id="CAEZUX010000073">
    <property type="protein sequence ID" value="CAB4616366.1"/>
    <property type="molecule type" value="Genomic_DNA"/>
</dbReference>
<gene>
    <name evidence="1" type="ORF">UFOPK1874_00740</name>
</gene>
<evidence type="ECO:0000313" key="1">
    <source>
        <dbReference type="EMBL" id="CAB4616366.1"/>
    </source>
</evidence>